<evidence type="ECO:0000256" key="2">
    <source>
        <dbReference type="ARBA" id="ARBA00022692"/>
    </source>
</evidence>
<feature type="transmembrane region" description="Helical" evidence="5">
    <location>
        <begin position="12"/>
        <end position="33"/>
    </location>
</feature>
<gene>
    <name evidence="6" type="ORF">G1H11_12450</name>
</gene>
<comment type="subcellular location">
    <subcellularLocation>
        <location evidence="1">Membrane</location>
        <topology evidence="1">Multi-pass membrane protein</topology>
    </subcellularLocation>
</comment>
<sequence>MLTGAYVARSSVLHRLPAGVKLLTLAVACVALLAVREPWSVGVASAGTVVLYALGGIRWVEAWAQIRPLRWFVLVILVVQVLVTDWTTAVSLTSRLVVAVALAGLVTLTTRTADLMAAMERGLSPLRRLGVDPARVSLVMSLAIRSVPVVAGIAQQVRDAQRARGQERNVKAFAVPLVVGVLRYADTLGEALQARGMDD</sequence>
<comment type="caution">
    <text evidence="6">The sequence shown here is derived from an EMBL/GenBank/DDBJ whole genome shotgun (WGS) entry which is preliminary data.</text>
</comment>
<feature type="transmembrane region" description="Helical" evidence="5">
    <location>
        <begin position="39"/>
        <end position="59"/>
    </location>
</feature>
<evidence type="ECO:0000313" key="7">
    <source>
        <dbReference type="Proteomes" id="UP000469185"/>
    </source>
</evidence>
<keyword evidence="2 5" id="KW-0812">Transmembrane</keyword>
<keyword evidence="3 5" id="KW-1133">Transmembrane helix</keyword>
<proteinExistence type="predicted"/>
<dbReference type="PANTHER" id="PTHR33514">
    <property type="entry name" value="PROTEIN ABCI12, CHLOROPLASTIC"/>
    <property type="match status" value="1"/>
</dbReference>
<dbReference type="AlphaFoldDB" id="A0A6N9YMN7"/>
<feature type="transmembrane region" description="Helical" evidence="5">
    <location>
        <begin position="71"/>
        <end position="90"/>
    </location>
</feature>
<evidence type="ECO:0000256" key="5">
    <source>
        <dbReference type="SAM" id="Phobius"/>
    </source>
</evidence>
<evidence type="ECO:0000256" key="4">
    <source>
        <dbReference type="ARBA" id="ARBA00023136"/>
    </source>
</evidence>
<evidence type="ECO:0000256" key="3">
    <source>
        <dbReference type="ARBA" id="ARBA00022989"/>
    </source>
</evidence>
<evidence type="ECO:0000256" key="1">
    <source>
        <dbReference type="ARBA" id="ARBA00004141"/>
    </source>
</evidence>
<organism evidence="6 7">
    <name type="scientific">Phytoactinopolyspora alkaliphila</name>
    <dbReference type="NCBI Taxonomy" id="1783498"/>
    <lineage>
        <taxon>Bacteria</taxon>
        <taxon>Bacillati</taxon>
        <taxon>Actinomycetota</taxon>
        <taxon>Actinomycetes</taxon>
        <taxon>Jiangellales</taxon>
        <taxon>Jiangellaceae</taxon>
        <taxon>Phytoactinopolyspora</taxon>
    </lineage>
</organism>
<keyword evidence="7" id="KW-1185">Reference proteome</keyword>
<protein>
    <submittedName>
        <fullName evidence="6">Energy-coupling factor transporter transmembrane protein EcfT</fullName>
    </submittedName>
</protein>
<keyword evidence="4 5" id="KW-0472">Membrane</keyword>
<dbReference type="InterPro" id="IPR003339">
    <property type="entry name" value="ABC/ECF_trnsptr_transmembrane"/>
</dbReference>
<dbReference type="CDD" id="cd16914">
    <property type="entry name" value="EcfT"/>
    <property type="match status" value="1"/>
</dbReference>
<dbReference type="Pfam" id="PF02361">
    <property type="entry name" value="CbiQ"/>
    <property type="match status" value="1"/>
</dbReference>
<reference evidence="6 7" key="1">
    <citation type="submission" date="2020-02" db="EMBL/GenBank/DDBJ databases">
        <authorList>
            <person name="Li X.-J."/>
            <person name="Feng X.-M."/>
        </authorList>
    </citation>
    <scope>NUCLEOTIDE SEQUENCE [LARGE SCALE GENOMIC DNA]</scope>
    <source>
        <strain evidence="6 7">CGMCC 4.7225</strain>
    </source>
</reference>
<dbReference type="GO" id="GO:0005886">
    <property type="term" value="C:plasma membrane"/>
    <property type="evidence" value="ECO:0007669"/>
    <property type="project" value="UniProtKB-ARBA"/>
</dbReference>
<dbReference type="RefSeq" id="WP_163818911.1">
    <property type="nucleotide sequence ID" value="NZ_JAAGOB010000006.1"/>
</dbReference>
<dbReference type="Proteomes" id="UP000469185">
    <property type="component" value="Unassembled WGS sequence"/>
</dbReference>
<accession>A0A6N9YMN7</accession>
<evidence type="ECO:0000313" key="6">
    <source>
        <dbReference type="EMBL" id="NED96119.1"/>
    </source>
</evidence>
<dbReference type="PANTHER" id="PTHR33514:SF13">
    <property type="entry name" value="PROTEIN ABCI12, CHLOROPLASTIC"/>
    <property type="match status" value="1"/>
</dbReference>
<dbReference type="EMBL" id="JAAGOB010000006">
    <property type="protein sequence ID" value="NED96119.1"/>
    <property type="molecule type" value="Genomic_DNA"/>
</dbReference>
<name>A0A6N9YMN7_9ACTN</name>